<accession>A0A377FUJ5</accession>
<dbReference type="AlphaFoldDB" id="A0A377FUJ5"/>
<dbReference type="RefSeq" id="WP_029335020.1">
    <property type="nucleotide sequence ID" value="NZ_UGGP01000001.1"/>
</dbReference>
<dbReference type="Proteomes" id="UP000254060">
    <property type="component" value="Unassembled WGS sequence"/>
</dbReference>
<dbReference type="EMBL" id="UGGP01000001">
    <property type="protein sequence ID" value="STO08135.1"/>
    <property type="molecule type" value="Genomic_DNA"/>
</dbReference>
<sequence length="131" mass="15493">MAKWERWSVNKEVPAKLELQALIDDKDGLKLVFTDADENIYTFLFDGLVFSYRNTDEGTLLKTLDHLYKHYDTDYFGEWTLFRVTDSNYLEWLAEEADNIYEKIYDIHHYVFLTSHDVVEVLSTEPPSLIS</sequence>
<reference evidence="1 2" key="1">
    <citation type="submission" date="2018-06" db="EMBL/GenBank/DDBJ databases">
        <authorList>
            <consortium name="Pathogen Informatics"/>
            <person name="Doyle S."/>
        </authorList>
    </citation>
    <scope>NUCLEOTIDE SEQUENCE [LARGE SCALE GENOMIC DNA]</scope>
    <source>
        <strain evidence="1 2">NCTC13163</strain>
    </source>
</reference>
<protein>
    <submittedName>
        <fullName evidence="1">Uncharacterized protein</fullName>
    </submittedName>
</protein>
<proteinExistence type="predicted"/>
<gene>
    <name evidence="1" type="ORF">NCTC13163_01504</name>
</gene>
<evidence type="ECO:0000313" key="1">
    <source>
        <dbReference type="EMBL" id="STO08135.1"/>
    </source>
</evidence>
<organism evidence="1 2">
    <name type="scientific">Exiguobacterium aurantiacum</name>
    <dbReference type="NCBI Taxonomy" id="33987"/>
    <lineage>
        <taxon>Bacteria</taxon>
        <taxon>Bacillati</taxon>
        <taxon>Bacillota</taxon>
        <taxon>Bacilli</taxon>
        <taxon>Bacillales</taxon>
        <taxon>Bacillales Family XII. Incertae Sedis</taxon>
        <taxon>Exiguobacterium</taxon>
    </lineage>
</organism>
<evidence type="ECO:0000313" key="2">
    <source>
        <dbReference type="Proteomes" id="UP000254060"/>
    </source>
</evidence>
<dbReference type="OrthoDB" id="2086981at2"/>
<name>A0A377FUJ5_9BACL</name>